<dbReference type="PROSITE" id="PS00387">
    <property type="entry name" value="PPASE"/>
    <property type="match status" value="1"/>
</dbReference>
<organism evidence="2 3">
    <name type="scientific">Acinetobacter schindleri NIPH 900</name>
    <dbReference type="NCBI Taxonomy" id="1217675"/>
    <lineage>
        <taxon>Bacteria</taxon>
        <taxon>Pseudomonadati</taxon>
        <taxon>Pseudomonadota</taxon>
        <taxon>Gammaproteobacteria</taxon>
        <taxon>Moraxellales</taxon>
        <taxon>Moraxellaceae</taxon>
        <taxon>Acinetobacter</taxon>
    </lineage>
</organism>
<keyword evidence="3" id="KW-1185">Reference proteome</keyword>
<proteinExistence type="predicted"/>
<protein>
    <recommendedName>
        <fullName evidence="1">Inorganic pyrophosphatase domain-containing protein</fullName>
    </recommendedName>
</protein>
<name>N8Y601_9GAMM</name>
<dbReference type="Proteomes" id="UP000018438">
    <property type="component" value="Unassembled WGS sequence"/>
</dbReference>
<gene>
    <name evidence="2" type="ORF">F965_00106</name>
</gene>
<dbReference type="Pfam" id="PF18823">
    <property type="entry name" value="InPase"/>
    <property type="match status" value="1"/>
</dbReference>
<comment type="caution">
    <text evidence="2">The sequence shown here is derived from an EMBL/GenBank/DDBJ whole genome shotgun (WGS) entry which is preliminary data.</text>
</comment>
<dbReference type="InterPro" id="IPR041595">
    <property type="entry name" value="Inorganic_Pase"/>
</dbReference>
<dbReference type="EMBL" id="APPI01000003">
    <property type="protein sequence ID" value="ENV14760.1"/>
    <property type="molecule type" value="Genomic_DNA"/>
</dbReference>
<dbReference type="AlphaFoldDB" id="N8Y601"/>
<sequence>MKTIEKIKLSSERVKLVNQLKAKELKGVEKILASKRVQEIVTLLKGGSVNATADAAPPADALPDSTAEIVLDPGIDLSPFERIVQNNEITIETLQGAVDSTRLLLNSLSTPKIFIDAVNVVSEQVSSGALLDSLGAAGQDLVFTLDCLISNSAKTIQLVDAQAQTAATSIVNEGENPTQEQLVANDYKTAKVSIAGMPISIENPIGSVRRGVDENGTAWETTMTAHYGYFDDTMGADGDELDVFIAEDVPHDYDGRVFVVNQIDRHGNFDEHKVILGVRSKATALALYQAHYDENFNSVGSLVEMSLEDLKARIYGGQTALFDSMRGMMFDAWSKDGHYDLLPVTKLDLGRLDDGHKEAKATVKEPIVVYVQGSKNYVIHGRKRLAIAASNAEKFVPAIVVEANEGYTLDDVKAAVKKCGSVVHAEALGAMIELCAESRLAAAI</sequence>
<dbReference type="PATRIC" id="fig|1217675.3.peg.100"/>
<evidence type="ECO:0000313" key="2">
    <source>
        <dbReference type="EMBL" id="ENV14760.1"/>
    </source>
</evidence>
<reference evidence="2 3" key="1">
    <citation type="submission" date="2013-02" db="EMBL/GenBank/DDBJ databases">
        <title>The Genome Sequence of Acinetobacter schindleri NIPH 900.</title>
        <authorList>
            <consortium name="The Broad Institute Genome Sequencing Platform"/>
            <consortium name="The Broad Institute Genome Sequencing Center for Infectious Disease"/>
            <person name="Cerqueira G."/>
            <person name="Feldgarden M."/>
            <person name="Courvalin P."/>
            <person name="Perichon B."/>
            <person name="Grillot-Courvalin C."/>
            <person name="Clermont D."/>
            <person name="Rocha E."/>
            <person name="Yoon E.-J."/>
            <person name="Nemec A."/>
            <person name="Walker B."/>
            <person name="Young S.K."/>
            <person name="Zeng Q."/>
            <person name="Gargeya S."/>
            <person name="Fitzgerald M."/>
            <person name="Haas B."/>
            <person name="Abouelleil A."/>
            <person name="Alvarado L."/>
            <person name="Arachchi H.M."/>
            <person name="Berlin A.M."/>
            <person name="Chapman S.B."/>
            <person name="Dewar J."/>
            <person name="Goldberg J."/>
            <person name="Griggs A."/>
            <person name="Gujja S."/>
            <person name="Hansen M."/>
            <person name="Howarth C."/>
            <person name="Imamovic A."/>
            <person name="Larimer J."/>
            <person name="McCowan C."/>
            <person name="Murphy C."/>
            <person name="Neiman D."/>
            <person name="Pearson M."/>
            <person name="Priest M."/>
            <person name="Roberts A."/>
            <person name="Saif S."/>
            <person name="Shea T."/>
            <person name="Sisk P."/>
            <person name="Sykes S."/>
            <person name="Wortman J."/>
            <person name="Nusbaum C."/>
            <person name="Birren B."/>
        </authorList>
    </citation>
    <scope>NUCLEOTIDE SEQUENCE [LARGE SCALE GENOMIC DNA]</scope>
    <source>
        <strain evidence="2 3">NIPH 900</strain>
    </source>
</reference>
<accession>N8Y601</accession>
<evidence type="ECO:0000313" key="3">
    <source>
        <dbReference type="Proteomes" id="UP000018438"/>
    </source>
</evidence>
<feature type="domain" description="Inorganic pyrophosphatase" evidence="1">
    <location>
        <begin position="180"/>
        <end position="313"/>
    </location>
</feature>
<dbReference type="HOGENOM" id="CLU_616281_0_0_6"/>
<evidence type="ECO:0000259" key="1">
    <source>
        <dbReference type="Pfam" id="PF18823"/>
    </source>
</evidence>
<dbReference type="RefSeq" id="WP_004811551.1">
    <property type="nucleotide sequence ID" value="NZ_KB849446.1"/>
</dbReference>